<proteinExistence type="predicted"/>
<dbReference type="AlphaFoldDB" id="A0A3B0UGL2"/>
<protein>
    <recommendedName>
        <fullName evidence="2">TolB protein, periplasmic protein involved in the tonb-independent uptake of group A colicins</fullName>
    </recommendedName>
</protein>
<dbReference type="InterPro" id="IPR018391">
    <property type="entry name" value="PQQ_b-propeller_rpt"/>
</dbReference>
<dbReference type="SUPFAM" id="SSF82171">
    <property type="entry name" value="DPP6 N-terminal domain-like"/>
    <property type="match status" value="1"/>
</dbReference>
<dbReference type="PANTHER" id="PTHR36842:SF1">
    <property type="entry name" value="PROTEIN TOLB"/>
    <property type="match status" value="1"/>
</dbReference>
<sequence length="940" mass="108866">MKKPWLLPVIILLTLLLFSGQAKAQYYLTGQDPASVKWRQIKTKEFRLVFPKGYEKIANYYMNLLQLSAPSINTPYHAHLRRLNIVLHNQSTTSNAMVSPAPFHADFFEMPSQDIYAQKWQKQLTLHEFRHAVQMDKMRQGFGNFMYYLLGDQGTAAIFGLYLPMWFIEGDAVWSETVHSNSGRGRLPDFVYPLKAQVLGKEIYKYDKAQFGSYRDFVPDHYTLGYQLISEGVKNYGTGLWNDVLNQVARKGYTFVPFTHRLKKNTGNKKVKYYQTTMSALKSQWQAQVKPPENHNTHIVSDRFYTSYLFPRILSNGSIIAEQTSIDDINRFVKIDPDGKVTRLFTPGFDFKESLSANDSLICWNEKTFDPRWSNRDYSVIKIYNYKTRKLRQLTSRSRYFAPELSPDGKTIIAVRVDLQQNYYLDFLDVATGKKLKEFRTPNNLFFMTPHWSADGKNVVTTVLGDKGKSILLLNTKTMKYRLLLPFSFTEIKWPVMYGNRVVYTGTYEGKDNLYAIDVATGKAYRVFNSRFGAITPVFAPGGKKLYFSNYTADGYKTASLTLAPSDLKLFKVTTTHHEYLVDKLRGKNTFNLDDSIVPKKKYPEKKYSRLGHLFNPHSWAPLALDLNSYTIKPGVMLLSQNVLSTAITMLGWSYDLNERTGKFNFGMRYLGWYPVIGINVTYGNRRAYMADNSGTSHELFWHETNLSLNVSVPLDFTHSKWINGLRPYIAFSEKFLKMGAGYPYKFKEDRVMTMHYQIYAYNQLKQSAKDIYPKWGQNIQIDYENTPIADDPGNQFAVQGHLYFPGFVRHQSVVLYAGYDRQQRGNYSFSTIVDIPRGYSNIYEDKMMVFKADYVFPIAYPDMDWQGVMYLKRIYGHAFYDFLKGETSGIVSDYASTGLELYTDWNFLSFFPNISVGLRWSYAINRKAQTFDFLFGINF</sequence>
<gene>
    <name evidence="1" type="ORF">MNBD_BACTEROID07-190</name>
</gene>
<dbReference type="SMART" id="SM00564">
    <property type="entry name" value="PQQ"/>
    <property type="match status" value="2"/>
</dbReference>
<reference evidence="1" key="1">
    <citation type="submission" date="2018-06" db="EMBL/GenBank/DDBJ databases">
        <authorList>
            <person name="Zhirakovskaya E."/>
        </authorList>
    </citation>
    <scope>NUCLEOTIDE SEQUENCE</scope>
</reference>
<accession>A0A3B0UGL2</accession>
<evidence type="ECO:0000313" key="1">
    <source>
        <dbReference type="EMBL" id="VAW29708.1"/>
    </source>
</evidence>
<organism evidence="1">
    <name type="scientific">hydrothermal vent metagenome</name>
    <dbReference type="NCBI Taxonomy" id="652676"/>
    <lineage>
        <taxon>unclassified sequences</taxon>
        <taxon>metagenomes</taxon>
        <taxon>ecological metagenomes</taxon>
    </lineage>
</organism>
<dbReference type="EMBL" id="UOET01000411">
    <property type="protein sequence ID" value="VAW29708.1"/>
    <property type="molecule type" value="Genomic_DNA"/>
</dbReference>
<dbReference type="InterPro" id="IPR011042">
    <property type="entry name" value="6-blade_b-propeller_TolB-like"/>
</dbReference>
<dbReference type="PANTHER" id="PTHR36842">
    <property type="entry name" value="PROTEIN TOLB HOMOLOG"/>
    <property type="match status" value="1"/>
</dbReference>
<name>A0A3B0UGL2_9ZZZZ</name>
<dbReference type="Gene3D" id="2.120.10.30">
    <property type="entry name" value="TolB, C-terminal domain"/>
    <property type="match status" value="1"/>
</dbReference>
<evidence type="ECO:0008006" key="2">
    <source>
        <dbReference type="Google" id="ProtNLM"/>
    </source>
</evidence>